<evidence type="ECO:0000313" key="5">
    <source>
        <dbReference type="EMBL" id="SDL85199.1"/>
    </source>
</evidence>
<dbReference type="GO" id="GO:0004777">
    <property type="term" value="F:succinate-semialdehyde dehydrogenase (NAD+) activity"/>
    <property type="evidence" value="ECO:0007669"/>
    <property type="project" value="TreeGrafter"/>
</dbReference>
<dbReference type="SUPFAM" id="SSF53720">
    <property type="entry name" value="ALDH-like"/>
    <property type="match status" value="1"/>
</dbReference>
<dbReference type="CDD" id="cd07100">
    <property type="entry name" value="ALDH_SSADH1_GabD1"/>
    <property type="match status" value="1"/>
</dbReference>
<sequence>MAIPYRVQNPTTNEIVESFDFITDDELDNAVATAHKAFGTWSVASLEDRAAVLHKVADLFDAQRDELSKIIAEEMGKSLPEGDAEINDVVDIFNYYADHGAELLADEPLETTGGAAVVRKVPLGVIVGVMPWNYPYYQVARFVAPTLMAGNTVLLKHAEICPRSSQKIQEIIEEAGAPEGVFINIYADHDQIETLIGDKRVQGVSLTGSERAGRSVAATAGKNLKKAVLELGGTDPYVILDTDDVAESAKVAWEKRISNTGQACTSNKRIIVMEDIYDDFVKEMVRIAESYTKGDPMNPQEGQYFPLSSRTAAENLVKQVQSAVEAGATLHTGGEQVGDGAYFTPAVLTGIPVGSDPYYEEFFGPVAEIYKVSSDEEAIELANDSNHGLSGAVFSTDEERAKKVANRIETGMIHVNIPQARGAELPFGGVKNSGFGRELGPLGIEEFVNKQRYYVAE</sequence>
<organism evidence="5 6">
    <name type="scientific">Corynebacterium mycetoides</name>
    <dbReference type="NCBI Taxonomy" id="38302"/>
    <lineage>
        <taxon>Bacteria</taxon>
        <taxon>Bacillati</taxon>
        <taxon>Actinomycetota</taxon>
        <taxon>Actinomycetes</taxon>
        <taxon>Mycobacteriales</taxon>
        <taxon>Corynebacteriaceae</taxon>
        <taxon>Corynebacterium</taxon>
    </lineage>
</organism>
<dbReference type="InterPro" id="IPR016161">
    <property type="entry name" value="Ald_DH/histidinol_DH"/>
</dbReference>
<dbReference type="Pfam" id="PF00171">
    <property type="entry name" value="Aldedh"/>
    <property type="match status" value="1"/>
</dbReference>
<dbReference type="Proteomes" id="UP000199350">
    <property type="component" value="Chromosome I"/>
</dbReference>
<name>A0A1G9NFH9_9CORY</name>
<evidence type="ECO:0000256" key="3">
    <source>
        <dbReference type="ARBA" id="ARBA00023002"/>
    </source>
</evidence>
<accession>A0A1G9NFH9</accession>
<dbReference type="InterPro" id="IPR016163">
    <property type="entry name" value="Ald_DH_C"/>
</dbReference>
<dbReference type="STRING" id="38302.SAMN04488535_0997"/>
<dbReference type="EMBL" id="LT629700">
    <property type="protein sequence ID" value="SDL85199.1"/>
    <property type="molecule type" value="Genomic_DNA"/>
</dbReference>
<evidence type="ECO:0000256" key="2">
    <source>
        <dbReference type="ARBA" id="ARBA00022857"/>
    </source>
</evidence>
<protein>
    <submittedName>
        <fullName evidence="5">Succinate-semialdehyde dehydrogenase / glutarate-semialdehyde dehydrogenase</fullName>
    </submittedName>
</protein>
<dbReference type="AlphaFoldDB" id="A0A1G9NFH9"/>
<dbReference type="Gene3D" id="3.40.605.10">
    <property type="entry name" value="Aldehyde Dehydrogenase, Chain A, domain 1"/>
    <property type="match status" value="1"/>
</dbReference>
<proteinExistence type="inferred from homology"/>
<dbReference type="InterPro" id="IPR047110">
    <property type="entry name" value="GABD/Sad-like"/>
</dbReference>
<reference evidence="6" key="1">
    <citation type="submission" date="2016-10" db="EMBL/GenBank/DDBJ databases">
        <authorList>
            <person name="Varghese N."/>
            <person name="Submissions S."/>
        </authorList>
    </citation>
    <scope>NUCLEOTIDE SEQUENCE [LARGE SCALE GENOMIC DNA]</scope>
    <source>
        <strain evidence="6">DSM 20632</strain>
    </source>
</reference>
<evidence type="ECO:0000313" key="6">
    <source>
        <dbReference type="Proteomes" id="UP000199350"/>
    </source>
</evidence>
<dbReference type="InterPro" id="IPR016162">
    <property type="entry name" value="Ald_DH_N"/>
</dbReference>
<dbReference type="OrthoDB" id="6882680at2"/>
<dbReference type="InterPro" id="IPR044148">
    <property type="entry name" value="ALDH_GabD1-like"/>
</dbReference>
<dbReference type="InterPro" id="IPR015590">
    <property type="entry name" value="Aldehyde_DH_dom"/>
</dbReference>
<dbReference type="RefSeq" id="WP_092149566.1">
    <property type="nucleotide sequence ID" value="NZ_LT629700.1"/>
</dbReference>
<keyword evidence="3" id="KW-0560">Oxidoreductase</keyword>
<keyword evidence="2" id="KW-0521">NADP</keyword>
<comment type="similarity">
    <text evidence="1">Belongs to the aldehyde dehydrogenase family.</text>
</comment>
<dbReference type="GO" id="GO:0004030">
    <property type="term" value="F:aldehyde dehydrogenase [NAD(P)+] activity"/>
    <property type="evidence" value="ECO:0007669"/>
    <property type="project" value="InterPro"/>
</dbReference>
<keyword evidence="6" id="KW-1185">Reference proteome</keyword>
<gene>
    <name evidence="5" type="ORF">SAMN04488535_0997</name>
</gene>
<feature type="domain" description="Aldehyde dehydrogenase" evidence="4">
    <location>
        <begin position="6"/>
        <end position="449"/>
    </location>
</feature>
<evidence type="ECO:0000259" key="4">
    <source>
        <dbReference type="Pfam" id="PF00171"/>
    </source>
</evidence>
<evidence type="ECO:0000256" key="1">
    <source>
        <dbReference type="ARBA" id="ARBA00009986"/>
    </source>
</evidence>
<dbReference type="PANTHER" id="PTHR43217">
    <property type="entry name" value="SUCCINATE SEMIALDEHYDE DEHYDROGENASE [NAD(P)+] SAD"/>
    <property type="match status" value="1"/>
</dbReference>
<dbReference type="PANTHER" id="PTHR43217:SF2">
    <property type="entry name" value="SUCCINATE-SEMIALDEHYDE DEHYDROGENASE [NADP(+)]"/>
    <property type="match status" value="1"/>
</dbReference>
<dbReference type="Gene3D" id="3.40.309.10">
    <property type="entry name" value="Aldehyde Dehydrogenase, Chain A, domain 2"/>
    <property type="match status" value="1"/>
</dbReference>
<dbReference type="FunFam" id="3.40.605.10:FF:000012">
    <property type="entry name" value="NAD-dependent succinate-semialdehyde dehydrogenase"/>
    <property type="match status" value="1"/>
</dbReference>